<feature type="compositionally biased region" description="Polar residues" evidence="1">
    <location>
        <begin position="152"/>
        <end position="163"/>
    </location>
</feature>
<feature type="compositionally biased region" description="Low complexity" evidence="1">
    <location>
        <begin position="120"/>
        <end position="138"/>
    </location>
</feature>
<evidence type="ECO:0000313" key="3">
    <source>
        <dbReference type="Proteomes" id="UP000703269"/>
    </source>
</evidence>
<sequence length="342" mass="36532">MSTHESIAPLRASSTSASASSSTPNRTGTTTAELIVLDDDDDIVPLPGPLPAQASVAARPPAPRDIRRAEHIPEIVEIVDEHSPPAPSVPRTAATTSAQPPLSTHAHRAPMPPPQLVPGTASTTSASFAAYQSPLGPLGRPPAPRPAPPRAWSTSTSATPFSRASTGDLVITGLLDAPFADMATDLQAQADRLRAAGRLRSSPPARESTPPRVPVAPFEAPPSPKMRVDVQVEERVPTVEVEVKLEHRASGESLRTTAQREARRVLAVASPLPLLSQVERDHLKDEEEAQDEWDAILERRSASAGCSRAGGRKAQRTRKLGPKAIAKREQKGIQWVLDIERF</sequence>
<evidence type="ECO:0000256" key="1">
    <source>
        <dbReference type="SAM" id="MobiDB-lite"/>
    </source>
</evidence>
<organism evidence="2 3">
    <name type="scientific">Phanerochaete sordida</name>
    <dbReference type="NCBI Taxonomy" id="48140"/>
    <lineage>
        <taxon>Eukaryota</taxon>
        <taxon>Fungi</taxon>
        <taxon>Dikarya</taxon>
        <taxon>Basidiomycota</taxon>
        <taxon>Agaricomycotina</taxon>
        <taxon>Agaricomycetes</taxon>
        <taxon>Polyporales</taxon>
        <taxon>Phanerochaetaceae</taxon>
        <taxon>Phanerochaete</taxon>
    </lineage>
</organism>
<feature type="compositionally biased region" description="Pro residues" evidence="1">
    <location>
        <begin position="139"/>
        <end position="149"/>
    </location>
</feature>
<feature type="region of interest" description="Disordered" evidence="1">
    <location>
        <begin position="78"/>
        <end position="163"/>
    </location>
</feature>
<name>A0A9P3G510_9APHY</name>
<feature type="region of interest" description="Disordered" evidence="1">
    <location>
        <begin position="301"/>
        <end position="324"/>
    </location>
</feature>
<dbReference type="Proteomes" id="UP000703269">
    <property type="component" value="Unassembled WGS sequence"/>
</dbReference>
<keyword evidence="3" id="KW-1185">Reference proteome</keyword>
<reference evidence="2 3" key="1">
    <citation type="submission" date="2021-08" db="EMBL/GenBank/DDBJ databases">
        <title>Draft Genome Sequence of Phanerochaete sordida strain YK-624.</title>
        <authorList>
            <person name="Mori T."/>
            <person name="Dohra H."/>
            <person name="Suzuki T."/>
            <person name="Kawagishi H."/>
            <person name="Hirai H."/>
        </authorList>
    </citation>
    <scope>NUCLEOTIDE SEQUENCE [LARGE SCALE GENOMIC DNA]</scope>
    <source>
        <strain evidence="2 3">YK-624</strain>
    </source>
</reference>
<evidence type="ECO:0000313" key="2">
    <source>
        <dbReference type="EMBL" id="GJE88366.1"/>
    </source>
</evidence>
<proteinExistence type="predicted"/>
<dbReference type="EMBL" id="BPQB01000009">
    <property type="protein sequence ID" value="GJE88366.1"/>
    <property type="molecule type" value="Genomic_DNA"/>
</dbReference>
<feature type="compositionally biased region" description="Basic residues" evidence="1">
    <location>
        <begin position="310"/>
        <end position="321"/>
    </location>
</feature>
<accession>A0A9P3G510</accession>
<dbReference type="AlphaFoldDB" id="A0A9P3G510"/>
<feature type="region of interest" description="Disordered" evidence="1">
    <location>
        <begin position="1"/>
        <end position="64"/>
    </location>
</feature>
<feature type="compositionally biased region" description="Low complexity" evidence="1">
    <location>
        <begin position="12"/>
        <end position="23"/>
    </location>
</feature>
<protein>
    <submittedName>
        <fullName evidence="2">Uncharacterized protein</fullName>
    </submittedName>
</protein>
<feature type="compositionally biased region" description="Pro residues" evidence="1">
    <location>
        <begin position="211"/>
        <end position="224"/>
    </location>
</feature>
<feature type="region of interest" description="Disordered" evidence="1">
    <location>
        <begin position="193"/>
        <end position="228"/>
    </location>
</feature>
<feature type="compositionally biased region" description="Polar residues" evidence="1">
    <location>
        <begin position="93"/>
        <end position="102"/>
    </location>
</feature>
<gene>
    <name evidence="2" type="ORF">PsYK624_044490</name>
</gene>
<comment type="caution">
    <text evidence="2">The sequence shown here is derived from an EMBL/GenBank/DDBJ whole genome shotgun (WGS) entry which is preliminary data.</text>
</comment>